<feature type="modified residue" description="4-aspartylphosphate" evidence="6">
    <location>
        <position position="69"/>
    </location>
</feature>
<reference evidence="10 11" key="1">
    <citation type="submission" date="2019-06" db="EMBL/GenBank/DDBJ databases">
        <authorList>
            <person name="Li M."/>
        </authorList>
    </citation>
    <scope>NUCLEOTIDE SEQUENCE [LARGE SCALE GENOMIC DNA]</scope>
    <source>
        <strain evidence="10 11">BGMRC2036</strain>
    </source>
</reference>
<comment type="caution">
    <text evidence="10">The sequence shown here is derived from an EMBL/GenBank/DDBJ whole genome shotgun (WGS) entry which is preliminary data.</text>
</comment>
<dbReference type="Gene3D" id="1.10.10.10">
    <property type="entry name" value="Winged helix-like DNA-binding domain superfamily/Winged helix DNA-binding domain"/>
    <property type="match status" value="1"/>
</dbReference>
<dbReference type="InterPro" id="IPR011006">
    <property type="entry name" value="CheY-like_superfamily"/>
</dbReference>
<evidence type="ECO:0000313" key="10">
    <source>
        <dbReference type="EMBL" id="TPW26644.1"/>
    </source>
</evidence>
<evidence type="ECO:0000256" key="7">
    <source>
        <dbReference type="PROSITE-ProRule" id="PRU01091"/>
    </source>
</evidence>
<dbReference type="AlphaFoldDB" id="A0A506U0Y8"/>
<dbReference type="InterPro" id="IPR001789">
    <property type="entry name" value="Sig_transdc_resp-reg_receiver"/>
</dbReference>
<feature type="domain" description="Response regulatory" evidence="8">
    <location>
        <begin position="20"/>
        <end position="134"/>
    </location>
</feature>
<name>A0A506U0Y8_9HYPH</name>
<dbReference type="GO" id="GO:0000156">
    <property type="term" value="F:phosphorelay response regulator activity"/>
    <property type="evidence" value="ECO:0007669"/>
    <property type="project" value="TreeGrafter"/>
</dbReference>
<dbReference type="GO" id="GO:0006355">
    <property type="term" value="P:regulation of DNA-templated transcription"/>
    <property type="evidence" value="ECO:0007669"/>
    <property type="project" value="InterPro"/>
</dbReference>
<dbReference type="PROSITE" id="PS50110">
    <property type="entry name" value="RESPONSE_REGULATORY"/>
    <property type="match status" value="1"/>
</dbReference>
<keyword evidence="5" id="KW-0804">Transcription</keyword>
<proteinExistence type="predicted"/>
<dbReference type="Gene3D" id="3.40.50.2300">
    <property type="match status" value="1"/>
</dbReference>
<keyword evidence="11" id="KW-1185">Reference proteome</keyword>
<protein>
    <submittedName>
        <fullName evidence="10">Response regulator transcription factor</fullName>
    </submittedName>
</protein>
<keyword evidence="4 7" id="KW-0238">DNA-binding</keyword>
<feature type="domain" description="OmpR/PhoB-type" evidence="9">
    <location>
        <begin position="140"/>
        <end position="241"/>
    </location>
</feature>
<dbReference type="InterPro" id="IPR036388">
    <property type="entry name" value="WH-like_DNA-bd_sf"/>
</dbReference>
<dbReference type="SMART" id="SM00448">
    <property type="entry name" value="REC"/>
    <property type="match status" value="1"/>
</dbReference>
<evidence type="ECO:0000259" key="8">
    <source>
        <dbReference type="PROSITE" id="PS50110"/>
    </source>
</evidence>
<evidence type="ECO:0000256" key="1">
    <source>
        <dbReference type="ARBA" id="ARBA00022553"/>
    </source>
</evidence>
<keyword evidence="3" id="KW-0805">Transcription regulation</keyword>
<keyword evidence="2" id="KW-0902">Two-component regulatory system</keyword>
<evidence type="ECO:0000256" key="2">
    <source>
        <dbReference type="ARBA" id="ARBA00023012"/>
    </source>
</evidence>
<evidence type="ECO:0000256" key="5">
    <source>
        <dbReference type="ARBA" id="ARBA00023163"/>
    </source>
</evidence>
<dbReference type="PANTHER" id="PTHR48111:SF1">
    <property type="entry name" value="TWO-COMPONENT RESPONSE REGULATOR ORR33"/>
    <property type="match status" value="1"/>
</dbReference>
<dbReference type="OrthoDB" id="5292887at2"/>
<dbReference type="InterPro" id="IPR001867">
    <property type="entry name" value="OmpR/PhoB-type_DNA-bd"/>
</dbReference>
<dbReference type="Proteomes" id="UP000318801">
    <property type="component" value="Unassembled WGS sequence"/>
</dbReference>
<dbReference type="GO" id="GO:0032993">
    <property type="term" value="C:protein-DNA complex"/>
    <property type="evidence" value="ECO:0007669"/>
    <property type="project" value="TreeGrafter"/>
</dbReference>
<accession>A0A506U0Y8</accession>
<evidence type="ECO:0000256" key="3">
    <source>
        <dbReference type="ARBA" id="ARBA00023015"/>
    </source>
</evidence>
<dbReference type="SUPFAM" id="SSF46894">
    <property type="entry name" value="C-terminal effector domain of the bipartite response regulators"/>
    <property type="match status" value="1"/>
</dbReference>
<dbReference type="EMBL" id="VHLG01000025">
    <property type="protein sequence ID" value="TPW26644.1"/>
    <property type="molecule type" value="Genomic_DNA"/>
</dbReference>
<gene>
    <name evidence="10" type="ORF">FJU08_21890</name>
</gene>
<dbReference type="Pfam" id="PF00072">
    <property type="entry name" value="Response_reg"/>
    <property type="match status" value="1"/>
</dbReference>
<dbReference type="GO" id="GO:0000976">
    <property type="term" value="F:transcription cis-regulatory region binding"/>
    <property type="evidence" value="ECO:0007669"/>
    <property type="project" value="TreeGrafter"/>
</dbReference>
<evidence type="ECO:0000256" key="6">
    <source>
        <dbReference type="PROSITE-ProRule" id="PRU00169"/>
    </source>
</evidence>
<dbReference type="InterPro" id="IPR039420">
    <property type="entry name" value="WalR-like"/>
</dbReference>
<dbReference type="SUPFAM" id="SSF52172">
    <property type="entry name" value="CheY-like"/>
    <property type="match status" value="1"/>
</dbReference>
<sequence length="246" mass="27390">MTDAMQPHEYDDSDAKSMIRILLVEDDRDLCQSLAEYLRLRGNAVTEAASGLEFYRALRNATFDIVILDVNLPDCNGFELAGELAPDAKRMGIIMLTARTGRDDRIRGYEEGADLYMTKPVDGNELLLAIRNLVRRLPETPVTSHRPAPAWKLDRRGFLLISPADRKIDLTGREMQLLILLAEAGGQPVSRTALSEAFGFEDRPEARGIDAIIQRLKQKAASVDIDLPMKTIRSVGISFAADLEIH</sequence>
<dbReference type="Pfam" id="PF00486">
    <property type="entry name" value="Trans_reg_C"/>
    <property type="match status" value="1"/>
</dbReference>
<dbReference type="PROSITE" id="PS51755">
    <property type="entry name" value="OMPR_PHOB"/>
    <property type="match status" value="1"/>
</dbReference>
<keyword evidence="1 6" id="KW-0597">Phosphoprotein</keyword>
<evidence type="ECO:0000259" key="9">
    <source>
        <dbReference type="PROSITE" id="PS51755"/>
    </source>
</evidence>
<dbReference type="InterPro" id="IPR016032">
    <property type="entry name" value="Sig_transdc_resp-reg_C-effctor"/>
</dbReference>
<dbReference type="PANTHER" id="PTHR48111">
    <property type="entry name" value="REGULATOR OF RPOS"/>
    <property type="match status" value="1"/>
</dbReference>
<organism evidence="10 11">
    <name type="scientific">Martelella alba</name>
    <dbReference type="NCBI Taxonomy" id="2590451"/>
    <lineage>
        <taxon>Bacteria</taxon>
        <taxon>Pseudomonadati</taxon>
        <taxon>Pseudomonadota</taxon>
        <taxon>Alphaproteobacteria</taxon>
        <taxon>Hyphomicrobiales</taxon>
        <taxon>Aurantimonadaceae</taxon>
        <taxon>Martelella</taxon>
    </lineage>
</organism>
<dbReference type="GO" id="GO:0005829">
    <property type="term" value="C:cytosol"/>
    <property type="evidence" value="ECO:0007669"/>
    <property type="project" value="TreeGrafter"/>
</dbReference>
<feature type="DNA-binding region" description="OmpR/PhoB-type" evidence="7">
    <location>
        <begin position="140"/>
        <end position="241"/>
    </location>
</feature>
<dbReference type="CDD" id="cd17574">
    <property type="entry name" value="REC_OmpR"/>
    <property type="match status" value="1"/>
</dbReference>
<evidence type="ECO:0000256" key="4">
    <source>
        <dbReference type="ARBA" id="ARBA00023125"/>
    </source>
</evidence>
<evidence type="ECO:0000313" key="11">
    <source>
        <dbReference type="Proteomes" id="UP000318801"/>
    </source>
</evidence>
<dbReference type="SMART" id="SM00862">
    <property type="entry name" value="Trans_reg_C"/>
    <property type="match status" value="1"/>
</dbReference>
<dbReference type="CDD" id="cd00383">
    <property type="entry name" value="trans_reg_C"/>
    <property type="match status" value="1"/>
</dbReference>